<evidence type="ECO:0000259" key="1">
    <source>
        <dbReference type="Pfam" id="PF01890"/>
    </source>
</evidence>
<proteinExistence type="predicted"/>
<organism evidence="4 5">
    <name type="scientific">Geothermobacter hydrogeniphilus</name>
    <dbReference type="NCBI Taxonomy" id="1969733"/>
    <lineage>
        <taxon>Bacteria</taxon>
        <taxon>Pseudomonadati</taxon>
        <taxon>Thermodesulfobacteriota</taxon>
        <taxon>Desulfuromonadia</taxon>
        <taxon>Desulfuromonadales</taxon>
        <taxon>Geothermobacteraceae</taxon>
        <taxon>Geothermobacter</taxon>
    </lineage>
</organism>
<dbReference type="InterPro" id="IPR021744">
    <property type="entry name" value="CbiG_N"/>
</dbReference>
<protein>
    <submittedName>
        <fullName evidence="4">Cobalt-precorrin 5A hydrolase</fullName>
    </submittedName>
</protein>
<dbReference type="Pfam" id="PF11760">
    <property type="entry name" value="CbiG_N"/>
    <property type="match status" value="1"/>
</dbReference>
<dbReference type="InterPro" id="IPR002750">
    <property type="entry name" value="CobE/GbiG_C"/>
</dbReference>
<dbReference type="RefSeq" id="WP_103116634.1">
    <property type="nucleotide sequence ID" value="NZ_PPFX01000048.1"/>
</dbReference>
<evidence type="ECO:0000313" key="4">
    <source>
        <dbReference type="EMBL" id="PNU18844.1"/>
    </source>
</evidence>
<dbReference type="Gene3D" id="3.30.420.180">
    <property type="entry name" value="CobE/GbiG C-terminal domain"/>
    <property type="match status" value="1"/>
</dbReference>
<gene>
    <name evidence="4" type="ORF">C2E25_15505</name>
</gene>
<feature type="domain" description="Cobalamin biosynthesis central region" evidence="3">
    <location>
        <begin position="140"/>
        <end position="230"/>
    </location>
</feature>
<keyword evidence="4" id="KW-0378">Hydrolase</keyword>
<dbReference type="InterPro" id="IPR038029">
    <property type="entry name" value="GbiG_N_sf"/>
</dbReference>
<comment type="caution">
    <text evidence="4">The sequence shown here is derived from an EMBL/GenBank/DDBJ whole genome shotgun (WGS) entry which is preliminary data.</text>
</comment>
<evidence type="ECO:0000259" key="3">
    <source>
        <dbReference type="Pfam" id="PF11761"/>
    </source>
</evidence>
<dbReference type="InterPro" id="IPR036518">
    <property type="entry name" value="CobE/GbiG_C_sf"/>
</dbReference>
<dbReference type="EMBL" id="PPFX01000048">
    <property type="protein sequence ID" value="PNU18844.1"/>
    <property type="molecule type" value="Genomic_DNA"/>
</dbReference>
<dbReference type="InterPro" id="IPR021745">
    <property type="entry name" value="CbiG_mid"/>
</dbReference>
<dbReference type="PANTHER" id="PTHR37477">
    <property type="entry name" value="COBALT-PRECORRIN-5A HYDROLASE"/>
    <property type="match status" value="1"/>
</dbReference>
<dbReference type="Proteomes" id="UP000236340">
    <property type="component" value="Unassembled WGS sequence"/>
</dbReference>
<dbReference type="SUPFAM" id="SSF159672">
    <property type="entry name" value="CbiG N-terminal domain-like"/>
    <property type="match status" value="1"/>
</dbReference>
<dbReference type="GO" id="GO:0009236">
    <property type="term" value="P:cobalamin biosynthetic process"/>
    <property type="evidence" value="ECO:0007669"/>
    <property type="project" value="InterPro"/>
</dbReference>
<name>A0A2K2H690_9BACT</name>
<evidence type="ECO:0000313" key="5">
    <source>
        <dbReference type="Proteomes" id="UP000236340"/>
    </source>
</evidence>
<dbReference type="OrthoDB" id="9781023at2"/>
<accession>A0A2K2H690</accession>
<dbReference type="PANTHER" id="PTHR37477:SF1">
    <property type="entry name" value="COBALT-PRECORRIN-5A HYDROLASE"/>
    <property type="match status" value="1"/>
</dbReference>
<dbReference type="AlphaFoldDB" id="A0A2K2H690"/>
<dbReference type="InterPro" id="IPR052553">
    <property type="entry name" value="CbiG_hydrolase"/>
</dbReference>
<feature type="domain" description="Cobalamin synthesis G N-terminal" evidence="2">
    <location>
        <begin position="55"/>
        <end position="135"/>
    </location>
</feature>
<feature type="domain" description="CobE/GbiG C-terminal" evidence="1">
    <location>
        <begin position="234"/>
        <end position="351"/>
    </location>
</feature>
<sequence>MTLAIIAITPGGAALARRLQAEAEGAEAEGAELWLPEKLRSEEPASYFECPLASVLAELFARVDGLVCIMASGIVVRLLAPQLRGKQHDPAVVVVDEAGRFAISLLSGHLGGANELAQEVADILDGQAVITTATDVNHLPAWDTVARRLDLKVEPIERLKLLNGLLLRAGHIVLVDPQQRISGEFSVVPGVDITRSFASALQSPAEGLVFVTSRHLPHLDRRKNLLVLRPRCYAVGVGCNRGTDADEIETAVRDEMEKAFLSPGSISCLASIDAKQDEGGLLDAAARFGVTLKFFSKEQLNVVAVPSEPSEYALQAVGARGVCEPAAILAARGGRLLVKKKKNGNVTVAVAEINA</sequence>
<dbReference type="Gene3D" id="3.40.50.11220">
    <property type="match status" value="1"/>
</dbReference>
<reference evidence="4 5" key="1">
    <citation type="journal article" date="2018" name="Genome Announc.">
        <title>Genome Sequence of Geothermobacter sp. HR-1 Iron Reducer from the Loihi Seamount.</title>
        <authorList>
            <person name="Smith H."/>
            <person name="Abuyen K."/>
            <person name="Tremblay J."/>
            <person name="Savalia P."/>
            <person name="Perez-Rodriguez I."/>
            <person name="Emerson D."/>
            <person name="Tully B."/>
            <person name="Amend J."/>
        </authorList>
    </citation>
    <scope>NUCLEOTIDE SEQUENCE [LARGE SCALE GENOMIC DNA]</scope>
    <source>
        <strain evidence="4 5">HR-1</strain>
    </source>
</reference>
<evidence type="ECO:0000259" key="2">
    <source>
        <dbReference type="Pfam" id="PF11760"/>
    </source>
</evidence>
<dbReference type="Pfam" id="PF01890">
    <property type="entry name" value="CbiG_C"/>
    <property type="match status" value="1"/>
</dbReference>
<dbReference type="Pfam" id="PF11761">
    <property type="entry name" value="CbiG_mid"/>
    <property type="match status" value="1"/>
</dbReference>
<dbReference type="SUPFAM" id="SSF159664">
    <property type="entry name" value="CobE/GbiG C-terminal domain-like"/>
    <property type="match status" value="1"/>
</dbReference>
<dbReference type="GO" id="GO:0016787">
    <property type="term" value="F:hydrolase activity"/>
    <property type="evidence" value="ECO:0007669"/>
    <property type="project" value="UniProtKB-KW"/>
</dbReference>